<evidence type="ECO:0000313" key="1">
    <source>
        <dbReference type="EMBL" id="REH47414.1"/>
    </source>
</evidence>
<protein>
    <submittedName>
        <fullName evidence="1">Uncharacterized protein</fullName>
    </submittedName>
</protein>
<dbReference type="EMBL" id="QUNS01000006">
    <property type="protein sequence ID" value="REH47414.1"/>
    <property type="molecule type" value="Genomic_DNA"/>
</dbReference>
<reference evidence="1 2" key="1">
    <citation type="submission" date="2018-08" db="EMBL/GenBank/DDBJ databases">
        <title>Genomic Encyclopedia of Type Strains, Phase IV (KMG-IV): sequencing the most valuable type-strain genomes for metagenomic binning, comparative biology and taxonomic classification.</title>
        <authorList>
            <person name="Goeker M."/>
        </authorList>
    </citation>
    <scope>NUCLEOTIDE SEQUENCE [LARGE SCALE GENOMIC DNA]</scope>
    <source>
        <strain evidence="1 2">DSM 18841</strain>
    </source>
</reference>
<comment type="caution">
    <text evidence="1">The sequence shown here is derived from an EMBL/GenBank/DDBJ whole genome shotgun (WGS) entry which is preliminary data.</text>
</comment>
<dbReference type="Proteomes" id="UP000256884">
    <property type="component" value="Unassembled WGS sequence"/>
</dbReference>
<sequence length="41" mass="4935">MTTTDNFKEEKKANQVASVYSKRYSWNSKRKYGYKYVTSVF</sequence>
<evidence type="ECO:0000313" key="2">
    <source>
        <dbReference type="Proteomes" id="UP000256884"/>
    </source>
</evidence>
<accession>A0A3E0HLT3</accession>
<proteinExistence type="predicted"/>
<dbReference type="AlphaFoldDB" id="A0A3E0HLT3"/>
<name>A0A3E0HLT3_9FLAO</name>
<organism evidence="1 2">
    <name type="scientific">Tenacibaculum gallaicum</name>
    <dbReference type="NCBI Taxonomy" id="561505"/>
    <lineage>
        <taxon>Bacteria</taxon>
        <taxon>Pseudomonadati</taxon>
        <taxon>Bacteroidota</taxon>
        <taxon>Flavobacteriia</taxon>
        <taxon>Flavobacteriales</taxon>
        <taxon>Flavobacteriaceae</taxon>
        <taxon>Tenacibaculum</taxon>
    </lineage>
</organism>
<keyword evidence="2" id="KW-1185">Reference proteome</keyword>
<gene>
    <name evidence="1" type="ORF">C7448_10635</name>
</gene>